<evidence type="ECO:0000313" key="3">
    <source>
        <dbReference type="EMBL" id="GBU04908.1"/>
    </source>
</evidence>
<dbReference type="CDD" id="cd00090">
    <property type="entry name" value="HTH_ARSR"/>
    <property type="match status" value="1"/>
</dbReference>
<dbReference type="EMBL" id="BHEO01000005">
    <property type="protein sequence ID" value="GBU04908.1"/>
    <property type="molecule type" value="Genomic_DNA"/>
</dbReference>
<dbReference type="InterPro" id="IPR013324">
    <property type="entry name" value="RNA_pol_sigma_r3/r4-like"/>
</dbReference>
<feature type="compositionally biased region" description="Basic and acidic residues" evidence="1">
    <location>
        <begin position="61"/>
        <end position="74"/>
    </location>
</feature>
<evidence type="ECO:0000313" key="4">
    <source>
        <dbReference type="Proteomes" id="UP000702954"/>
    </source>
</evidence>
<evidence type="ECO:0000256" key="1">
    <source>
        <dbReference type="SAM" id="MobiDB-lite"/>
    </source>
</evidence>
<dbReference type="Pfam" id="PF13936">
    <property type="entry name" value="HTH_38"/>
    <property type="match status" value="1"/>
</dbReference>
<comment type="caution">
    <text evidence="3">The sequence shown here is derived from an EMBL/GenBank/DDBJ whole genome shotgun (WGS) entry which is preliminary data.</text>
</comment>
<evidence type="ECO:0000259" key="2">
    <source>
        <dbReference type="Pfam" id="PF13936"/>
    </source>
</evidence>
<gene>
    <name evidence="3" type="ORF">FAEUMB_14490</name>
</gene>
<keyword evidence="4" id="KW-1185">Reference proteome</keyword>
<sequence length="74" mass="8822">MIKIEYKERKIIEQMCREDYPVNRIAERIGVSPQTIYKELKRGGYIKRMENPTPYSADLAQGERNKRNGVKKYE</sequence>
<reference evidence="3 4" key="1">
    <citation type="journal article" date="2018" name="Int. J. Syst. Evol. Microbiol.">
        <title>Draft Genome Sequence of Faecalimonas umbilicata JCM 30896T, an Acetate-Producing Bacterium Isolated from Human Feces.</title>
        <authorList>
            <person name="Sakamoto M."/>
            <person name="Ikeyama N."/>
            <person name="Yuki M."/>
            <person name="Ohkuma M."/>
        </authorList>
    </citation>
    <scope>NUCLEOTIDE SEQUENCE [LARGE SCALE GENOMIC DNA]</scope>
    <source>
        <strain evidence="3 4">EGH7</strain>
    </source>
</reference>
<organism evidence="3 4">
    <name type="scientific">Faecalimonas umbilicata</name>
    <dbReference type="NCBI Taxonomy" id="1912855"/>
    <lineage>
        <taxon>Bacteria</taxon>
        <taxon>Bacillati</taxon>
        <taxon>Bacillota</taxon>
        <taxon>Clostridia</taxon>
        <taxon>Lachnospirales</taxon>
        <taxon>Lachnospiraceae</taxon>
        <taxon>Faecalimonas</taxon>
    </lineage>
</organism>
<dbReference type="Gene3D" id="1.10.10.60">
    <property type="entry name" value="Homeodomain-like"/>
    <property type="match status" value="1"/>
</dbReference>
<dbReference type="Proteomes" id="UP000702954">
    <property type="component" value="Unassembled WGS sequence"/>
</dbReference>
<name>A0ABQ0QWV9_9FIRM</name>
<dbReference type="SUPFAM" id="SSF88659">
    <property type="entry name" value="Sigma3 and sigma4 domains of RNA polymerase sigma factors"/>
    <property type="match status" value="1"/>
</dbReference>
<dbReference type="RefSeq" id="WP_116441597.1">
    <property type="nucleotide sequence ID" value="NZ_BHEO01000005.1"/>
</dbReference>
<feature type="domain" description="Transposase IS30-like HTH" evidence="2">
    <location>
        <begin position="6"/>
        <end position="43"/>
    </location>
</feature>
<dbReference type="InterPro" id="IPR011991">
    <property type="entry name" value="ArsR-like_HTH"/>
</dbReference>
<feature type="region of interest" description="Disordered" evidence="1">
    <location>
        <begin position="51"/>
        <end position="74"/>
    </location>
</feature>
<accession>A0ABQ0QWV9</accession>
<protein>
    <recommendedName>
        <fullName evidence="2">Transposase IS30-like HTH domain-containing protein</fullName>
    </recommendedName>
</protein>
<proteinExistence type="predicted"/>
<dbReference type="InterPro" id="IPR025246">
    <property type="entry name" value="IS30-like_HTH"/>
</dbReference>